<keyword evidence="13" id="KW-1185">Reference proteome</keyword>
<keyword evidence="2 10" id="KW-0645">Protease</keyword>
<evidence type="ECO:0000313" key="13">
    <source>
        <dbReference type="Proteomes" id="UP001596380"/>
    </source>
</evidence>
<dbReference type="EMBL" id="JBHSXS010000006">
    <property type="protein sequence ID" value="MFC6880953.1"/>
    <property type="molecule type" value="Genomic_DNA"/>
</dbReference>
<keyword evidence="8 10" id="KW-0482">Metalloprotease</keyword>
<evidence type="ECO:0000256" key="5">
    <source>
        <dbReference type="ARBA" id="ARBA00022801"/>
    </source>
</evidence>
<evidence type="ECO:0000256" key="8">
    <source>
        <dbReference type="ARBA" id="ARBA00023049"/>
    </source>
</evidence>
<name>A0ABW2CGM5_9ACTN</name>
<dbReference type="PANTHER" id="PTHR43221:SF2">
    <property type="entry name" value="PROTEASE HTPX HOMOLOG"/>
    <property type="match status" value="1"/>
</dbReference>
<organism evidence="12 13">
    <name type="scientific">Actinomadura yumaensis</name>
    <dbReference type="NCBI Taxonomy" id="111807"/>
    <lineage>
        <taxon>Bacteria</taxon>
        <taxon>Bacillati</taxon>
        <taxon>Actinomycetota</taxon>
        <taxon>Actinomycetes</taxon>
        <taxon>Streptosporangiales</taxon>
        <taxon>Thermomonosporaceae</taxon>
        <taxon>Actinomadura</taxon>
    </lineage>
</organism>
<evidence type="ECO:0000256" key="3">
    <source>
        <dbReference type="ARBA" id="ARBA00022692"/>
    </source>
</evidence>
<evidence type="ECO:0000256" key="7">
    <source>
        <dbReference type="ARBA" id="ARBA00022989"/>
    </source>
</evidence>
<protein>
    <submittedName>
        <fullName evidence="12">M48 family metalloprotease</fullName>
        <ecNumber evidence="12">3.4.24.-</ecNumber>
    </submittedName>
</protein>
<dbReference type="Pfam" id="PF01435">
    <property type="entry name" value="Peptidase_M48"/>
    <property type="match status" value="1"/>
</dbReference>
<sequence>MKATVRQSCPDCGGSVEDDPGFVTWCTRCEWGLGGPAEAPPPAGRSDRAAARTVTRMYEEVAASGAEPASRPAGRDLARTAACAFAVGVHVLSVVPAVGGIVLVAFVPNAVTAVFAALLLLSLVPLRPRLGRVPAGALTADDAPELLGLLERIAREAGAPPVRHVVFSTGFHAGYAVVGARRTPVLVIGLRLWSVLPGPQRVALLAHELGHGANGDPRHTVATCTALDTLARLHHACRPRDRDRRGPAGPAGSLVRAVTLLASGVAAAARSAGRGVFGVLRRALLLLTLRAAQRAEYLADERAARVASAAETARMLDALVVAGDTCETAARRHAFSRERGDLWEHLRDAVAALPVGERERRRRIAERQRARVDDSHPPTHLRHAFVACLPFEEPAVRVEPARWDAIERELSAEYRRAAACLAADLRRTAGT</sequence>
<evidence type="ECO:0000256" key="9">
    <source>
        <dbReference type="ARBA" id="ARBA00023136"/>
    </source>
</evidence>
<keyword evidence="5 10" id="KW-0378">Hydrolase</keyword>
<dbReference type="Gene3D" id="3.30.2010.10">
    <property type="entry name" value="Metalloproteases ('zincins'), catalytic domain"/>
    <property type="match status" value="1"/>
</dbReference>
<dbReference type="EC" id="3.4.24.-" evidence="12"/>
<keyword evidence="3" id="KW-0812">Transmembrane</keyword>
<dbReference type="CDD" id="cd07328">
    <property type="entry name" value="M48_Ste24p_like"/>
    <property type="match status" value="1"/>
</dbReference>
<evidence type="ECO:0000259" key="11">
    <source>
        <dbReference type="Pfam" id="PF01435"/>
    </source>
</evidence>
<evidence type="ECO:0000256" key="4">
    <source>
        <dbReference type="ARBA" id="ARBA00022723"/>
    </source>
</evidence>
<feature type="domain" description="Peptidase M48" evidence="11">
    <location>
        <begin position="145"/>
        <end position="382"/>
    </location>
</feature>
<reference evidence="13" key="1">
    <citation type="journal article" date="2019" name="Int. J. Syst. Evol. Microbiol.">
        <title>The Global Catalogue of Microorganisms (GCM) 10K type strain sequencing project: providing services to taxonomists for standard genome sequencing and annotation.</title>
        <authorList>
            <consortium name="The Broad Institute Genomics Platform"/>
            <consortium name="The Broad Institute Genome Sequencing Center for Infectious Disease"/>
            <person name="Wu L."/>
            <person name="Ma J."/>
        </authorList>
    </citation>
    <scope>NUCLEOTIDE SEQUENCE [LARGE SCALE GENOMIC DNA]</scope>
    <source>
        <strain evidence="13">JCM 3369</strain>
    </source>
</reference>
<evidence type="ECO:0000313" key="12">
    <source>
        <dbReference type="EMBL" id="MFC6880953.1"/>
    </source>
</evidence>
<keyword evidence="9" id="KW-0472">Membrane</keyword>
<evidence type="ECO:0000256" key="2">
    <source>
        <dbReference type="ARBA" id="ARBA00022670"/>
    </source>
</evidence>
<evidence type="ECO:0000256" key="10">
    <source>
        <dbReference type="RuleBase" id="RU003983"/>
    </source>
</evidence>
<dbReference type="Proteomes" id="UP001596380">
    <property type="component" value="Unassembled WGS sequence"/>
</dbReference>
<evidence type="ECO:0000256" key="1">
    <source>
        <dbReference type="ARBA" id="ARBA00022475"/>
    </source>
</evidence>
<comment type="similarity">
    <text evidence="10">Belongs to the peptidase M48 family.</text>
</comment>
<accession>A0ABW2CGM5</accession>
<keyword evidence="7" id="KW-1133">Transmembrane helix</keyword>
<keyword evidence="6 10" id="KW-0862">Zinc</keyword>
<comment type="cofactor">
    <cofactor evidence="10">
        <name>Zn(2+)</name>
        <dbReference type="ChEBI" id="CHEBI:29105"/>
    </cofactor>
    <text evidence="10">Binds 1 zinc ion per subunit.</text>
</comment>
<proteinExistence type="inferred from homology"/>
<dbReference type="PANTHER" id="PTHR43221">
    <property type="entry name" value="PROTEASE HTPX"/>
    <property type="match status" value="1"/>
</dbReference>
<gene>
    <name evidence="12" type="ORF">ACFQKB_14385</name>
</gene>
<comment type="caution">
    <text evidence="12">The sequence shown here is derived from an EMBL/GenBank/DDBJ whole genome shotgun (WGS) entry which is preliminary data.</text>
</comment>
<keyword evidence="1" id="KW-1003">Cell membrane</keyword>
<keyword evidence="4" id="KW-0479">Metal-binding</keyword>
<dbReference type="RefSeq" id="WP_160826413.1">
    <property type="nucleotide sequence ID" value="NZ_JBHSXE010000001.1"/>
</dbReference>
<dbReference type="InterPro" id="IPR001915">
    <property type="entry name" value="Peptidase_M48"/>
</dbReference>
<dbReference type="InterPro" id="IPR050083">
    <property type="entry name" value="HtpX_protease"/>
</dbReference>
<dbReference type="GO" id="GO:0008237">
    <property type="term" value="F:metallopeptidase activity"/>
    <property type="evidence" value="ECO:0007669"/>
    <property type="project" value="UniProtKB-KW"/>
</dbReference>
<evidence type="ECO:0000256" key="6">
    <source>
        <dbReference type="ARBA" id="ARBA00022833"/>
    </source>
</evidence>